<feature type="non-terminal residue" evidence="3">
    <location>
        <position position="48"/>
    </location>
</feature>
<keyword evidence="2" id="KW-0413">Isomerase</keyword>
<accession>A0A382NTC6</accession>
<dbReference type="GO" id="GO:0046872">
    <property type="term" value="F:metal ion binding"/>
    <property type="evidence" value="ECO:0007669"/>
    <property type="project" value="UniProtKB-KW"/>
</dbReference>
<dbReference type="AlphaFoldDB" id="A0A382NTC6"/>
<evidence type="ECO:0008006" key="4">
    <source>
        <dbReference type="Google" id="ProtNLM"/>
    </source>
</evidence>
<organism evidence="3">
    <name type="scientific">marine metagenome</name>
    <dbReference type="NCBI Taxonomy" id="408172"/>
    <lineage>
        <taxon>unclassified sequences</taxon>
        <taxon>metagenomes</taxon>
        <taxon>ecological metagenomes</taxon>
    </lineage>
</organism>
<evidence type="ECO:0000256" key="2">
    <source>
        <dbReference type="ARBA" id="ARBA00023235"/>
    </source>
</evidence>
<dbReference type="GO" id="GO:0005975">
    <property type="term" value="P:carbohydrate metabolic process"/>
    <property type="evidence" value="ECO:0007669"/>
    <property type="project" value="InterPro"/>
</dbReference>
<dbReference type="Gene3D" id="3.20.20.70">
    <property type="entry name" value="Aldolase class I"/>
    <property type="match status" value="1"/>
</dbReference>
<proteinExistence type="predicted"/>
<evidence type="ECO:0000313" key="3">
    <source>
        <dbReference type="EMBL" id="SVC64424.1"/>
    </source>
</evidence>
<evidence type="ECO:0000256" key="1">
    <source>
        <dbReference type="ARBA" id="ARBA00022723"/>
    </source>
</evidence>
<reference evidence="3" key="1">
    <citation type="submission" date="2018-05" db="EMBL/GenBank/DDBJ databases">
        <authorList>
            <person name="Lanie J.A."/>
            <person name="Ng W.-L."/>
            <person name="Kazmierczak K.M."/>
            <person name="Andrzejewski T.M."/>
            <person name="Davidsen T.M."/>
            <person name="Wayne K.J."/>
            <person name="Tettelin H."/>
            <person name="Glass J.I."/>
            <person name="Rusch D."/>
            <person name="Podicherti R."/>
            <person name="Tsui H.-C.T."/>
            <person name="Winkler M.E."/>
        </authorList>
    </citation>
    <scope>NUCLEOTIDE SEQUENCE</scope>
</reference>
<dbReference type="EMBL" id="UINC01102643">
    <property type="protein sequence ID" value="SVC64424.1"/>
    <property type="molecule type" value="Genomic_DNA"/>
</dbReference>
<name>A0A382NTC6_9ZZZZ</name>
<keyword evidence="1" id="KW-0479">Metal-binding</keyword>
<dbReference type="Pfam" id="PF00834">
    <property type="entry name" value="Ribul_P_3_epim"/>
    <property type="match status" value="1"/>
</dbReference>
<feature type="non-terminal residue" evidence="3">
    <location>
        <position position="1"/>
    </location>
</feature>
<sequence length="48" mass="5164">VEAGGADWIHVDVMDGHFVPNITIGPVITEGARRATEIPLDVHLMIEA</sequence>
<dbReference type="InterPro" id="IPR013785">
    <property type="entry name" value="Aldolase_TIM"/>
</dbReference>
<protein>
    <recommendedName>
        <fullName evidence="4">Ribulose-phosphate 3-epimerase</fullName>
    </recommendedName>
</protein>
<dbReference type="SUPFAM" id="SSF51366">
    <property type="entry name" value="Ribulose-phoshate binding barrel"/>
    <property type="match status" value="1"/>
</dbReference>
<gene>
    <name evidence="3" type="ORF">METZ01_LOCUS317278</name>
</gene>
<dbReference type="InterPro" id="IPR000056">
    <property type="entry name" value="Ribul_P_3_epim-like"/>
</dbReference>
<dbReference type="GO" id="GO:0016857">
    <property type="term" value="F:racemase and epimerase activity, acting on carbohydrates and derivatives"/>
    <property type="evidence" value="ECO:0007669"/>
    <property type="project" value="InterPro"/>
</dbReference>
<dbReference type="PANTHER" id="PTHR11749">
    <property type="entry name" value="RIBULOSE-5-PHOSPHATE-3-EPIMERASE"/>
    <property type="match status" value="1"/>
</dbReference>
<dbReference type="InterPro" id="IPR011060">
    <property type="entry name" value="RibuloseP-bd_barrel"/>
</dbReference>
<dbReference type="PROSITE" id="PS01085">
    <property type="entry name" value="RIBUL_P_3_EPIMER_1"/>
    <property type="match status" value="1"/>
</dbReference>